<evidence type="ECO:0000256" key="2">
    <source>
        <dbReference type="ARBA" id="ARBA00022723"/>
    </source>
</evidence>
<keyword evidence="11" id="KW-1185">Reference proteome</keyword>
<dbReference type="GO" id="GO:0000978">
    <property type="term" value="F:RNA polymerase II cis-regulatory region sequence-specific DNA binding"/>
    <property type="evidence" value="ECO:0007669"/>
    <property type="project" value="TreeGrafter"/>
</dbReference>
<evidence type="ECO:0000256" key="5">
    <source>
        <dbReference type="ARBA" id="ARBA00023015"/>
    </source>
</evidence>
<evidence type="ECO:0000256" key="7">
    <source>
        <dbReference type="ARBA" id="ARBA00023242"/>
    </source>
</evidence>
<sequence length="489" mass="53226">MSHIERAIASVDDDVSPLHPRYRLPQWPSRCHSTYLLLLLLLIDEGRGPDSNSSLLGDNGVAWTQEPAGHLQISIAVIRTSIHRSPTDLSPGSAGGRRSSYVARIVQQRQPYEAMTMVANSAIPLSAGSEACASCRQLHADIKLSVAQITSKIDELFVKIESLSGASPRQFRDLTRELGLSSAEHDQDDKESRTTSENNMKDDNDPDGSDTGGEDLKGGDVSSPSMTENHHSPPAPSDVTDLAEPTPQPVFSASTAAATVTAANRPSNGRKRKQPRESKRTDSKHDKLEHSGFADDGIKSADFPALSMNVLDNLALAQLSNLSNLLLQTNSTSGMDPQAFCQLLSQPNAAFQQQQQSPASTTPNSEECSLKEEPKDSALEEDDTVKTATASESRCSNCMTTKTTAWRRDSNGKLVCNACGLYFRLHRTNRPVHMRKDFIQQRFRRRTGKDDEVNNSAQNVLSSLIGLCPPNSGSTFSNFLESHNQAATL</sequence>
<feature type="domain" description="GATA-type" evidence="10">
    <location>
        <begin position="389"/>
        <end position="442"/>
    </location>
</feature>
<comment type="subcellular location">
    <subcellularLocation>
        <location evidence="1">Nucleus</location>
    </subcellularLocation>
</comment>
<feature type="region of interest" description="Disordered" evidence="9">
    <location>
        <begin position="349"/>
        <end position="386"/>
    </location>
</feature>
<dbReference type="GO" id="GO:0045944">
    <property type="term" value="P:positive regulation of transcription by RNA polymerase II"/>
    <property type="evidence" value="ECO:0007669"/>
    <property type="project" value="TreeGrafter"/>
</dbReference>
<dbReference type="SUPFAM" id="SSF57716">
    <property type="entry name" value="Glucocorticoid receptor-like (DNA-binding domain)"/>
    <property type="match status" value="1"/>
</dbReference>
<evidence type="ECO:0000256" key="6">
    <source>
        <dbReference type="ARBA" id="ARBA00023163"/>
    </source>
</evidence>
<dbReference type="AlphaFoldDB" id="A0A1I7ZPS5"/>
<evidence type="ECO:0000256" key="8">
    <source>
        <dbReference type="PROSITE-ProRule" id="PRU00094"/>
    </source>
</evidence>
<organism evidence="11 12">
    <name type="scientific">Steinernema glaseri</name>
    <dbReference type="NCBI Taxonomy" id="37863"/>
    <lineage>
        <taxon>Eukaryota</taxon>
        <taxon>Metazoa</taxon>
        <taxon>Ecdysozoa</taxon>
        <taxon>Nematoda</taxon>
        <taxon>Chromadorea</taxon>
        <taxon>Rhabditida</taxon>
        <taxon>Tylenchina</taxon>
        <taxon>Panagrolaimomorpha</taxon>
        <taxon>Strongyloidoidea</taxon>
        <taxon>Steinernematidae</taxon>
        <taxon>Steinernema</taxon>
    </lineage>
</organism>
<dbReference type="PROSITE" id="PS00344">
    <property type="entry name" value="GATA_ZN_FINGER_1"/>
    <property type="match status" value="1"/>
</dbReference>
<dbReference type="Pfam" id="PF00320">
    <property type="entry name" value="GATA"/>
    <property type="match status" value="1"/>
</dbReference>
<evidence type="ECO:0000256" key="1">
    <source>
        <dbReference type="ARBA" id="ARBA00004123"/>
    </source>
</evidence>
<dbReference type="SMART" id="SM00401">
    <property type="entry name" value="ZnF_GATA"/>
    <property type="match status" value="1"/>
</dbReference>
<keyword evidence="2" id="KW-0479">Metal-binding</keyword>
<evidence type="ECO:0000256" key="4">
    <source>
        <dbReference type="ARBA" id="ARBA00022833"/>
    </source>
</evidence>
<dbReference type="PANTHER" id="PTHR10071:SF281">
    <property type="entry name" value="BOX A-BINDING FACTOR-RELATED"/>
    <property type="match status" value="1"/>
</dbReference>
<feature type="compositionally biased region" description="Low complexity" evidence="9">
    <location>
        <begin position="252"/>
        <end position="263"/>
    </location>
</feature>
<keyword evidence="5" id="KW-0805">Transcription regulation</keyword>
<dbReference type="PANTHER" id="PTHR10071">
    <property type="entry name" value="TRANSCRIPTION FACTOR GATA FAMILY MEMBER"/>
    <property type="match status" value="1"/>
</dbReference>
<feature type="compositionally biased region" description="Basic and acidic residues" evidence="9">
    <location>
        <begin position="275"/>
        <end position="295"/>
    </location>
</feature>
<evidence type="ECO:0000256" key="3">
    <source>
        <dbReference type="ARBA" id="ARBA00022771"/>
    </source>
</evidence>
<dbReference type="GO" id="GO:0000122">
    <property type="term" value="P:negative regulation of transcription by RNA polymerase II"/>
    <property type="evidence" value="ECO:0007669"/>
    <property type="project" value="TreeGrafter"/>
</dbReference>
<dbReference type="GO" id="GO:0005634">
    <property type="term" value="C:nucleus"/>
    <property type="evidence" value="ECO:0007669"/>
    <property type="project" value="UniProtKB-SubCell"/>
</dbReference>
<proteinExistence type="predicted"/>
<dbReference type="CDD" id="cd00202">
    <property type="entry name" value="ZnF_GATA"/>
    <property type="match status" value="1"/>
</dbReference>
<evidence type="ECO:0000259" key="10">
    <source>
        <dbReference type="PROSITE" id="PS50114"/>
    </source>
</evidence>
<feature type="region of interest" description="Disordered" evidence="9">
    <location>
        <begin position="179"/>
        <end position="295"/>
    </location>
</feature>
<feature type="compositionally biased region" description="Basic and acidic residues" evidence="9">
    <location>
        <begin position="368"/>
        <end position="378"/>
    </location>
</feature>
<dbReference type="GO" id="GO:0008270">
    <property type="term" value="F:zinc ion binding"/>
    <property type="evidence" value="ECO:0007669"/>
    <property type="project" value="UniProtKB-KW"/>
</dbReference>
<dbReference type="Proteomes" id="UP000095287">
    <property type="component" value="Unplaced"/>
</dbReference>
<evidence type="ECO:0000313" key="12">
    <source>
        <dbReference type="WBParaSite" id="L893_g28710.t1"/>
    </source>
</evidence>
<dbReference type="InterPro" id="IPR013088">
    <property type="entry name" value="Znf_NHR/GATA"/>
</dbReference>
<evidence type="ECO:0000313" key="11">
    <source>
        <dbReference type="Proteomes" id="UP000095287"/>
    </source>
</evidence>
<name>A0A1I7ZPS5_9BILA</name>
<dbReference type="GO" id="GO:0045165">
    <property type="term" value="P:cell fate commitment"/>
    <property type="evidence" value="ECO:0007669"/>
    <property type="project" value="TreeGrafter"/>
</dbReference>
<dbReference type="InterPro" id="IPR000679">
    <property type="entry name" value="Znf_GATA"/>
</dbReference>
<dbReference type="GO" id="GO:0000981">
    <property type="term" value="F:DNA-binding transcription factor activity, RNA polymerase II-specific"/>
    <property type="evidence" value="ECO:0007669"/>
    <property type="project" value="TreeGrafter"/>
</dbReference>
<dbReference type="WBParaSite" id="L893_g28710.t1">
    <property type="protein sequence ID" value="L893_g28710.t1"/>
    <property type="gene ID" value="L893_g28710"/>
</dbReference>
<dbReference type="Gene3D" id="3.30.50.10">
    <property type="entry name" value="Erythroid Transcription Factor GATA-1, subunit A"/>
    <property type="match status" value="1"/>
</dbReference>
<keyword evidence="4" id="KW-0862">Zinc</keyword>
<keyword evidence="3 8" id="KW-0863">Zinc-finger</keyword>
<keyword evidence="6" id="KW-0804">Transcription</keyword>
<dbReference type="PROSITE" id="PS50114">
    <property type="entry name" value="GATA_ZN_FINGER_2"/>
    <property type="match status" value="1"/>
</dbReference>
<feature type="compositionally biased region" description="Low complexity" evidence="9">
    <location>
        <begin position="349"/>
        <end position="365"/>
    </location>
</feature>
<feature type="compositionally biased region" description="Basic and acidic residues" evidence="9">
    <location>
        <begin position="183"/>
        <end position="203"/>
    </location>
</feature>
<evidence type="ECO:0000256" key="9">
    <source>
        <dbReference type="SAM" id="MobiDB-lite"/>
    </source>
</evidence>
<reference evidence="12" key="1">
    <citation type="submission" date="2016-11" db="UniProtKB">
        <authorList>
            <consortium name="WormBaseParasite"/>
        </authorList>
    </citation>
    <scope>IDENTIFICATION</scope>
</reference>
<dbReference type="InterPro" id="IPR039355">
    <property type="entry name" value="Transcription_factor_GATA"/>
</dbReference>
<accession>A0A1I7ZPS5</accession>
<protein>
    <submittedName>
        <fullName evidence="12">GATA-type domain-containing protein</fullName>
    </submittedName>
</protein>
<dbReference type="PRINTS" id="PR00619">
    <property type="entry name" value="GATAZNFINGER"/>
</dbReference>
<keyword evidence="7" id="KW-0539">Nucleus</keyword>